<dbReference type="EMBL" id="AALMXY010000007">
    <property type="protein sequence ID" value="EDB2812457.1"/>
    <property type="molecule type" value="Genomic_DNA"/>
</dbReference>
<dbReference type="RefSeq" id="WP_115766714.1">
    <property type="nucleotide sequence ID" value="NZ_CP012221.1"/>
</dbReference>
<dbReference type="AlphaFoldDB" id="A0A626TTJ6"/>
<proteinExistence type="predicted"/>
<sequence>MDKKIKYFILDKFDYSYPILTKDTKCSFCENFFPIEYSSNLKTIGKECPFCNNKMDIKLKTKP</sequence>
<gene>
    <name evidence="1" type="ORF">F9S17_06505</name>
</gene>
<comment type="caution">
    <text evidence="1">The sequence shown here is derived from an EMBL/GenBank/DDBJ whole genome shotgun (WGS) entry which is preliminary data.</text>
</comment>
<name>A0A626TTJ6_CAMJU</name>
<evidence type="ECO:0000313" key="1">
    <source>
        <dbReference type="EMBL" id="EDB2812457.1"/>
    </source>
</evidence>
<organism evidence="1">
    <name type="scientific">Campylobacter jejuni</name>
    <dbReference type="NCBI Taxonomy" id="197"/>
    <lineage>
        <taxon>Bacteria</taxon>
        <taxon>Pseudomonadati</taxon>
        <taxon>Campylobacterota</taxon>
        <taxon>Epsilonproteobacteria</taxon>
        <taxon>Campylobacterales</taxon>
        <taxon>Campylobacteraceae</taxon>
        <taxon>Campylobacter</taxon>
    </lineage>
</organism>
<reference evidence="1" key="1">
    <citation type="submission" date="2019-10" db="EMBL/GenBank/DDBJ databases">
        <authorList>
            <consortium name="NARMS: The National Antimicrobial Resistance Monitoring System"/>
        </authorList>
    </citation>
    <scope>NUCLEOTIDE SEQUENCE</scope>
    <source>
        <strain evidence="1">FSIS11925172</strain>
    </source>
</reference>
<protein>
    <submittedName>
        <fullName evidence="1">Uncharacterized protein</fullName>
    </submittedName>
</protein>
<accession>A0A626TTJ6</accession>